<accession>A0A6F9DMZ7</accession>
<feature type="compositionally biased region" description="Polar residues" evidence="4">
    <location>
        <begin position="1"/>
        <end position="11"/>
    </location>
</feature>
<evidence type="ECO:0000256" key="1">
    <source>
        <dbReference type="ARBA" id="ARBA00004496"/>
    </source>
</evidence>
<evidence type="ECO:0000256" key="4">
    <source>
        <dbReference type="SAM" id="MobiDB-lite"/>
    </source>
</evidence>
<feature type="region of interest" description="Disordered" evidence="4">
    <location>
        <begin position="1"/>
        <end position="60"/>
    </location>
</feature>
<dbReference type="InterPro" id="IPR050637">
    <property type="entry name" value="NLRP_innate_immun_reg"/>
</dbReference>
<evidence type="ECO:0000256" key="2">
    <source>
        <dbReference type="ARBA" id="ARBA00022490"/>
    </source>
</evidence>
<gene>
    <name evidence="6" type="primary">Nlrp1b</name>
</gene>
<proteinExistence type="evidence at transcript level"/>
<dbReference type="InterPro" id="IPR007111">
    <property type="entry name" value="NACHT_NTPase"/>
</dbReference>
<evidence type="ECO:0000256" key="3">
    <source>
        <dbReference type="ARBA" id="ARBA00022737"/>
    </source>
</evidence>
<dbReference type="Pfam" id="PF05729">
    <property type="entry name" value="NACHT"/>
    <property type="match status" value="1"/>
</dbReference>
<keyword evidence="3" id="KW-0677">Repeat</keyword>
<reference evidence="6" key="1">
    <citation type="submission" date="2020-04" db="EMBL/GenBank/DDBJ databases">
        <authorList>
            <person name="Neveu A P."/>
        </authorList>
    </citation>
    <scope>NUCLEOTIDE SEQUENCE</scope>
    <source>
        <tissue evidence="6">Whole embryo</tissue>
    </source>
</reference>
<feature type="domain" description="NACHT" evidence="5">
    <location>
        <begin position="306"/>
        <end position="508"/>
    </location>
</feature>
<dbReference type="SUPFAM" id="SSF52540">
    <property type="entry name" value="P-loop containing nucleoside triphosphate hydrolases"/>
    <property type="match status" value="1"/>
</dbReference>
<dbReference type="PANTHER" id="PTHR45690:SF19">
    <property type="entry name" value="NACHT, LRR AND PYD DOMAINS-CONTAINING PROTEIN 3"/>
    <property type="match status" value="1"/>
</dbReference>
<dbReference type="EMBL" id="LR788506">
    <property type="protein sequence ID" value="CAB3264368.1"/>
    <property type="molecule type" value="mRNA"/>
</dbReference>
<organism evidence="6">
    <name type="scientific">Phallusia mammillata</name>
    <dbReference type="NCBI Taxonomy" id="59560"/>
    <lineage>
        <taxon>Eukaryota</taxon>
        <taxon>Metazoa</taxon>
        <taxon>Chordata</taxon>
        <taxon>Tunicata</taxon>
        <taxon>Ascidiacea</taxon>
        <taxon>Phlebobranchia</taxon>
        <taxon>Ascidiidae</taxon>
        <taxon>Phallusia</taxon>
    </lineage>
</organism>
<dbReference type="GO" id="GO:0005737">
    <property type="term" value="C:cytoplasm"/>
    <property type="evidence" value="ECO:0007669"/>
    <property type="project" value="UniProtKB-SubCell"/>
</dbReference>
<comment type="subcellular location">
    <subcellularLocation>
        <location evidence="1">Cytoplasm</location>
    </subcellularLocation>
</comment>
<evidence type="ECO:0000259" key="5">
    <source>
        <dbReference type="PROSITE" id="PS50837"/>
    </source>
</evidence>
<name>A0A6F9DMZ7_9ASCI</name>
<dbReference type="Gene3D" id="3.40.50.300">
    <property type="entry name" value="P-loop containing nucleotide triphosphate hydrolases"/>
    <property type="match status" value="1"/>
</dbReference>
<keyword evidence="2" id="KW-0963">Cytoplasm</keyword>
<dbReference type="AlphaFoldDB" id="A0A6F9DMZ7"/>
<dbReference type="PANTHER" id="PTHR45690">
    <property type="entry name" value="NACHT, LRR AND PYD DOMAINS-CONTAINING PROTEIN 12"/>
    <property type="match status" value="1"/>
</dbReference>
<protein>
    <submittedName>
        <fullName evidence="6">COS1.5</fullName>
    </submittedName>
</protein>
<sequence length="696" mass="79074">MDDAGLQSSPTHRLGDVVSQPNVTQGPDDVEPQPSFAQRAGDAEPQLMPNPGDIASQLSPPEVYGPMVPLPYTNPHVPVAVEDKNMVFNLRSEQAPQIGDTNIHTTGPVYNAPVYQKHNTYHLTLHQTYEQAHCSTQLPAPHYLDEKTLPKLPMTSPPPERAHCSSQLPASHCMGEETLPELTATSSSQTQYGQRECKQKLMMLLKQRVIGIASEQSSLADFLERAIRPVNLAIISKPHRIDDKFQAEGYHHREREFAKVFMKPKSDISAEELFPCAKEQAKEEVERTFKSDEVTAKQDYVEKHGNVVGVVGQAGIGKTTSAKKWAMQGLRGELFGETSFFFYIVIRHIDFSREMTLLQFLLSSMSIEWIYDHEEQDVLRAICNDSNVVIIFDGFDEAKFKSFSTDVPQPQLHLKSKAENYLKHLAGGNLLPRARKIFMSRPTQLYKLHPSYRPRFIVQILGLTPTSQDELGRQICGDRYDDIQQKLVENNNVFAYCYVPVNFILTLVYLMNYGGDIQFVSLTRVLAFTCCKYVTTDHLRGQEGELDKLAPLIYDAFLNSEIVLKATRLQRAGIEESTADAFTNMSVTTHGNLKLTILEGHKIRHFPHLIWQDFFVAFYLMMIMPLDEFENVHKELAGDEWEIVYKFVFGICDPLVFEQLQPLVSESSRNNWEQKKSMLLKFIQSKPKLSNIKEAL</sequence>
<dbReference type="InterPro" id="IPR027417">
    <property type="entry name" value="P-loop_NTPase"/>
</dbReference>
<dbReference type="PROSITE" id="PS50837">
    <property type="entry name" value="NACHT"/>
    <property type="match status" value="1"/>
</dbReference>
<evidence type="ECO:0000313" key="6">
    <source>
        <dbReference type="EMBL" id="CAB3264368.1"/>
    </source>
</evidence>